<reference evidence="4" key="1">
    <citation type="submission" date="2012-12" db="EMBL/GenBank/DDBJ databases">
        <authorList>
            <person name="Hellsten U."/>
            <person name="Grimwood J."/>
            <person name="Chapman J.A."/>
            <person name="Shapiro H."/>
            <person name="Aerts A."/>
            <person name="Otillar R.P."/>
            <person name="Terry A.Y."/>
            <person name="Boore J.L."/>
            <person name="Simakov O."/>
            <person name="Marletaz F."/>
            <person name="Cho S.-J."/>
            <person name="Edsinger-Gonzales E."/>
            <person name="Havlak P."/>
            <person name="Kuo D.-H."/>
            <person name="Larsson T."/>
            <person name="Lv J."/>
            <person name="Arendt D."/>
            <person name="Savage R."/>
            <person name="Osoegawa K."/>
            <person name="de Jong P."/>
            <person name="Lindberg D.R."/>
            <person name="Seaver E.C."/>
            <person name="Weisblat D.A."/>
            <person name="Putnam N.H."/>
            <person name="Grigoriev I.V."/>
            <person name="Rokhsar D.S."/>
        </authorList>
    </citation>
    <scope>NUCLEOTIDE SEQUENCE</scope>
    <source>
        <strain evidence="4">I ESC-2004</strain>
    </source>
</reference>
<dbReference type="EMBL" id="AMQN01004576">
    <property type="status" value="NOT_ANNOTATED_CDS"/>
    <property type="molecule type" value="Genomic_DNA"/>
</dbReference>
<gene>
    <name evidence="2" type="ORF">CAPTEDRAFT_221571</name>
</gene>
<keyword evidence="1" id="KW-0812">Transmembrane</keyword>
<organism evidence="2">
    <name type="scientific">Capitella teleta</name>
    <name type="common">Polychaete worm</name>
    <dbReference type="NCBI Taxonomy" id="283909"/>
    <lineage>
        <taxon>Eukaryota</taxon>
        <taxon>Metazoa</taxon>
        <taxon>Spiralia</taxon>
        <taxon>Lophotrochozoa</taxon>
        <taxon>Annelida</taxon>
        <taxon>Polychaeta</taxon>
        <taxon>Sedentaria</taxon>
        <taxon>Scolecida</taxon>
        <taxon>Capitellidae</taxon>
        <taxon>Capitella</taxon>
    </lineage>
</organism>
<name>R7V8X7_CAPTE</name>
<feature type="transmembrane region" description="Helical" evidence="1">
    <location>
        <begin position="268"/>
        <end position="288"/>
    </location>
</feature>
<feature type="transmembrane region" description="Helical" evidence="1">
    <location>
        <begin position="106"/>
        <end position="126"/>
    </location>
</feature>
<feature type="transmembrane region" description="Helical" evidence="1">
    <location>
        <begin position="67"/>
        <end position="86"/>
    </location>
</feature>
<keyword evidence="4" id="KW-1185">Reference proteome</keyword>
<dbReference type="AlphaFoldDB" id="R7V8X7"/>
<dbReference type="EnsemblMetazoa" id="CapteT221571">
    <property type="protein sequence ID" value="CapteP221571"/>
    <property type="gene ID" value="CapteG221571"/>
</dbReference>
<dbReference type="HOGENOM" id="CLU_728133_0_0_1"/>
<dbReference type="Proteomes" id="UP000014760">
    <property type="component" value="Unassembled WGS sequence"/>
</dbReference>
<evidence type="ECO:0000256" key="1">
    <source>
        <dbReference type="SAM" id="Phobius"/>
    </source>
</evidence>
<feature type="transmembrane region" description="Helical" evidence="1">
    <location>
        <begin position="198"/>
        <end position="216"/>
    </location>
</feature>
<keyword evidence="1" id="KW-0472">Membrane</keyword>
<dbReference type="EMBL" id="KB293867">
    <property type="protein sequence ID" value="ELU15298.1"/>
    <property type="molecule type" value="Genomic_DNA"/>
</dbReference>
<feature type="transmembrane region" description="Helical" evidence="1">
    <location>
        <begin position="171"/>
        <end position="191"/>
    </location>
</feature>
<accession>R7V8X7</accession>
<feature type="transmembrane region" description="Helical" evidence="1">
    <location>
        <begin position="300"/>
        <end position="316"/>
    </location>
</feature>
<dbReference type="OMA" id="NDCERSD"/>
<evidence type="ECO:0000313" key="3">
    <source>
        <dbReference type="EnsemblMetazoa" id="CapteP221571"/>
    </source>
</evidence>
<evidence type="ECO:0000313" key="2">
    <source>
        <dbReference type="EMBL" id="ELU15298.1"/>
    </source>
</evidence>
<evidence type="ECO:0000313" key="4">
    <source>
        <dbReference type="Proteomes" id="UP000014760"/>
    </source>
</evidence>
<reference evidence="3" key="3">
    <citation type="submission" date="2015-06" db="UniProtKB">
        <authorList>
            <consortium name="EnsemblMetazoa"/>
        </authorList>
    </citation>
    <scope>IDENTIFICATION</scope>
</reference>
<feature type="transmembrane region" description="Helical" evidence="1">
    <location>
        <begin position="36"/>
        <end position="55"/>
    </location>
</feature>
<keyword evidence="1" id="KW-1133">Transmembrane helix</keyword>
<reference evidence="2 4" key="2">
    <citation type="journal article" date="2013" name="Nature">
        <title>Insights into bilaterian evolution from three spiralian genomes.</title>
        <authorList>
            <person name="Simakov O."/>
            <person name="Marletaz F."/>
            <person name="Cho S.J."/>
            <person name="Edsinger-Gonzales E."/>
            <person name="Havlak P."/>
            <person name="Hellsten U."/>
            <person name="Kuo D.H."/>
            <person name="Larsson T."/>
            <person name="Lv J."/>
            <person name="Arendt D."/>
            <person name="Savage R."/>
            <person name="Osoegawa K."/>
            <person name="de Jong P."/>
            <person name="Grimwood J."/>
            <person name="Chapman J.A."/>
            <person name="Shapiro H."/>
            <person name="Aerts A."/>
            <person name="Otillar R.P."/>
            <person name="Terry A.Y."/>
            <person name="Boore J.L."/>
            <person name="Grigoriev I.V."/>
            <person name="Lindberg D.R."/>
            <person name="Seaver E.C."/>
            <person name="Weisblat D.A."/>
            <person name="Putnam N.H."/>
            <person name="Rokhsar D.S."/>
        </authorList>
    </citation>
    <scope>NUCLEOTIDE SEQUENCE</scope>
    <source>
        <strain evidence="2 4">I ESC-2004</strain>
    </source>
</reference>
<feature type="transmembrane region" description="Helical" evidence="1">
    <location>
        <begin position="138"/>
        <end position="159"/>
    </location>
</feature>
<protein>
    <submittedName>
        <fullName evidence="2 3">Uncharacterized protein</fullName>
    </submittedName>
</protein>
<sequence>MTPAPSEASFHLVGAALQLLACLATSVTFLRISNEVHIPLVFMALPGMLFVLLAYRILFKQTDKSNLGMFTGASTGFICGFLSSIINHDNEIPTGDHRASHLVKLLYSMEVLHIPVLIGSLVYTLCLVMERFPLINSLFLAIATSTCVAMTATVGTVIYDGEETARTTLSYANIFVITLVESFLIILLPVIRQSQRPWVWATTAFLPCLIWQGNFFDCLVWDASAPRFPLPGCLTGLIISAHADLLTLKSKHQKYTHEDPMENLLNGFTWHVVTFVVQRLSLAVILLGNSAPSAVEAGNDVWLCCLMMIAFLALVAPGNRIQPSTKVVIVLAGLVFYLSVTITNEILTNGYFIDSALGLTILYAVQHHHSVNHRRSVLSY</sequence>
<feature type="transmembrane region" description="Helical" evidence="1">
    <location>
        <begin position="12"/>
        <end position="30"/>
    </location>
</feature>
<feature type="transmembrane region" description="Helical" evidence="1">
    <location>
        <begin position="323"/>
        <end position="340"/>
    </location>
</feature>
<proteinExistence type="predicted"/>